<evidence type="ECO:0000256" key="10">
    <source>
        <dbReference type="ARBA" id="ARBA00023235"/>
    </source>
</evidence>
<dbReference type="RefSeq" id="WP_007147798.1">
    <property type="nucleotide sequence ID" value="NZ_AKCI01000001.1"/>
</dbReference>
<protein>
    <recommendedName>
        <fullName evidence="4">peptidylprolyl isomerase</fullName>
        <ecNumber evidence="4">5.2.1.8</ecNumber>
    </recommendedName>
</protein>
<dbReference type="STRING" id="857290.HMPREF9156_00734"/>
<evidence type="ECO:0000313" key="15">
    <source>
        <dbReference type="EMBL" id="EJD64859.1"/>
    </source>
</evidence>
<dbReference type="HAMAP" id="MF_01145">
    <property type="entry name" value="Foldase_PrsA"/>
    <property type="match status" value="1"/>
</dbReference>
<organism evidence="15 16">
    <name type="scientific">Scardovia wiggsiae F0424</name>
    <dbReference type="NCBI Taxonomy" id="857290"/>
    <lineage>
        <taxon>Bacteria</taxon>
        <taxon>Bacillati</taxon>
        <taxon>Actinomycetota</taxon>
        <taxon>Actinomycetes</taxon>
        <taxon>Bifidobacteriales</taxon>
        <taxon>Bifidobacteriaceae</taxon>
        <taxon>Scardovia</taxon>
    </lineage>
</organism>
<evidence type="ECO:0000256" key="5">
    <source>
        <dbReference type="ARBA" id="ARBA00022475"/>
    </source>
</evidence>
<keyword evidence="8" id="KW-0472">Membrane</keyword>
<feature type="chain" id="PRO_5039530095" description="peptidylprolyl isomerase" evidence="13">
    <location>
        <begin position="22"/>
        <end position="302"/>
    </location>
</feature>
<feature type="domain" description="PpiC" evidence="14">
    <location>
        <begin position="144"/>
        <end position="236"/>
    </location>
</feature>
<evidence type="ECO:0000256" key="2">
    <source>
        <dbReference type="ARBA" id="ARBA00004193"/>
    </source>
</evidence>
<dbReference type="EC" id="5.2.1.8" evidence="4"/>
<comment type="caution">
    <text evidence="15">The sequence shown here is derived from an EMBL/GenBank/DDBJ whole genome shotgun (WGS) entry which is preliminary data.</text>
</comment>
<dbReference type="Proteomes" id="UP000006415">
    <property type="component" value="Unassembled WGS sequence"/>
</dbReference>
<dbReference type="HOGENOM" id="CLU_034646_6_1_11"/>
<keyword evidence="7 12" id="KW-0697">Rotamase</keyword>
<dbReference type="PANTHER" id="PTHR47245:SF1">
    <property type="entry name" value="FOLDASE PROTEIN PRSA"/>
    <property type="match status" value="1"/>
</dbReference>
<dbReference type="InterPro" id="IPR046357">
    <property type="entry name" value="PPIase_dom_sf"/>
</dbReference>
<dbReference type="InterPro" id="IPR027304">
    <property type="entry name" value="Trigger_fact/SurA_dom_sf"/>
</dbReference>
<evidence type="ECO:0000256" key="11">
    <source>
        <dbReference type="ARBA" id="ARBA00023288"/>
    </source>
</evidence>
<dbReference type="InterPro" id="IPR023059">
    <property type="entry name" value="Foldase_PrsA"/>
</dbReference>
<evidence type="ECO:0000256" key="13">
    <source>
        <dbReference type="SAM" id="SignalP"/>
    </source>
</evidence>
<evidence type="ECO:0000256" key="4">
    <source>
        <dbReference type="ARBA" id="ARBA00013194"/>
    </source>
</evidence>
<comment type="subcellular location">
    <subcellularLocation>
        <location evidence="2">Cell membrane</location>
        <topology evidence="2">Lipid-anchor</topology>
    </subcellularLocation>
</comment>
<dbReference type="NCBIfam" id="NF003356">
    <property type="entry name" value="PRK04405.1"/>
    <property type="match status" value="1"/>
</dbReference>
<keyword evidence="16" id="KW-1185">Reference proteome</keyword>
<dbReference type="SUPFAM" id="SSF54534">
    <property type="entry name" value="FKBP-like"/>
    <property type="match status" value="1"/>
</dbReference>
<name>J0WZ40_9BIFI</name>
<evidence type="ECO:0000256" key="8">
    <source>
        <dbReference type="ARBA" id="ARBA00023136"/>
    </source>
</evidence>
<comment type="catalytic activity">
    <reaction evidence="1">
        <text>[protein]-peptidylproline (omega=180) = [protein]-peptidylproline (omega=0)</text>
        <dbReference type="Rhea" id="RHEA:16237"/>
        <dbReference type="Rhea" id="RHEA-COMP:10747"/>
        <dbReference type="Rhea" id="RHEA-COMP:10748"/>
        <dbReference type="ChEBI" id="CHEBI:83833"/>
        <dbReference type="ChEBI" id="CHEBI:83834"/>
        <dbReference type="EC" id="5.2.1.8"/>
    </reaction>
</comment>
<keyword evidence="6 13" id="KW-0732">Signal</keyword>
<dbReference type="PROSITE" id="PS50198">
    <property type="entry name" value="PPIC_PPIASE_2"/>
    <property type="match status" value="1"/>
</dbReference>
<evidence type="ECO:0000313" key="16">
    <source>
        <dbReference type="Proteomes" id="UP000006415"/>
    </source>
</evidence>
<dbReference type="eggNOG" id="COG0760">
    <property type="taxonomic scope" value="Bacteria"/>
</dbReference>
<evidence type="ECO:0000256" key="7">
    <source>
        <dbReference type="ARBA" id="ARBA00023110"/>
    </source>
</evidence>
<keyword evidence="5" id="KW-1003">Cell membrane</keyword>
<dbReference type="GO" id="GO:0005886">
    <property type="term" value="C:plasma membrane"/>
    <property type="evidence" value="ECO:0007669"/>
    <property type="project" value="UniProtKB-SubCell"/>
</dbReference>
<evidence type="ECO:0000256" key="12">
    <source>
        <dbReference type="PROSITE-ProRule" id="PRU00278"/>
    </source>
</evidence>
<dbReference type="EMBL" id="AGZS01000003">
    <property type="protein sequence ID" value="EJD64859.1"/>
    <property type="molecule type" value="Genomic_DNA"/>
</dbReference>
<evidence type="ECO:0000256" key="3">
    <source>
        <dbReference type="ARBA" id="ARBA00006071"/>
    </source>
</evidence>
<keyword evidence="9" id="KW-0564">Palmitate</keyword>
<dbReference type="InterPro" id="IPR000297">
    <property type="entry name" value="PPIase_PpiC"/>
</dbReference>
<dbReference type="PANTHER" id="PTHR47245">
    <property type="entry name" value="PEPTIDYLPROLYL ISOMERASE"/>
    <property type="match status" value="1"/>
</dbReference>
<keyword evidence="11" id="KW-0449">Lipoprotein</keyword>
<dbReference type="GO" id="GO:0003755">
    <property type="term" value="F:peptidyl-prolyl cis-trans isomerase activity"/>
    <property type="evidence" value="ECO:0007669"/>
    <property type="project" value="UniProtKB-KW"/>
</dbReference>
<dbReference type="Gene3D" id="3.10.50.40">
    <property type="match status" value="1"/>
</dbReference>
<dbReference type="AlphaFoldDB" id="J0WZ40"/>
<dbReference type="OrthoDB" id="14196at2"/>
<dbReference type="InterPro" id="IPR050245">
    <property type="entry name" value="PrsA_foldase"/>
</dbReference>
<keyword evidence="10 12" id="KW-0413">Isomerase</keyword>
<evidence type="ECO:0000256" key="9">
    <source>
        <dbReference type="ARBA" id="ARBA00023139"/>
    </source>
</evidence>
<feature type="signal peptide" evidence="13">
    <location>
        <begin position="1"/>
        <end position="21"/>
    </location>
</feature>
<dbReference type="Pfam" id="PF00639">
    <property type="entry name" value="Rotamase"/>
    <property type="match status" value="1"/>
</dbReference>
<dbReference type="PROSITE" id="PS51257">
    <property type="entry name" value="PROKAR_LIPOPROTEIN"/>
    <property type="match status" value="1"/>
</dbReference>
<comment type="similarity">
    <text evidence="3">Belongs to the PrsA family.</text>
</comment>
<proteinExistence type="inferred from homology"/>
<sequence length="302" mass="33535">MKRKTGVRALLAGISAAALLAAGLGGCGRDPAVATYDGGEVSQQELYNELKRSPSGKTVLANLLIYKALDREYGSSVSAKSVDDAYADYKKQYGDNFSSYLSQNGFTRESFRQSLRTNLLSEVALKRLKKVSEDQLREAWETYRPRVTVQHILVGDESTARRVIAELKAGGDFSTLAGTYSIDTSSKDQGGTVTFEADDRNFDSTFKDAAYALKDGEYTRDPVQVTNGYEIIKMVKNPGKGEFKDKKKELTETVYSKWLRDTNIMRQVISQVLKNEHVTIKDKDLADALDTYKAAMPSLQKK</sequence>
<evidence type="ECO:0000256" key="1">
    <source>
        <dbReference type="ARBA" id="ARBA00000971"/>
    </source>
</evidence>
<evidence type="ECO:0000256" key="6">
    <source>
        <dbReference type="ARBA" id="ARBA00022729"/>
    </source>
</evidence>
<evidence type="ECO:0000259" key="14">
    <source>
        <dbReference type="PROSITE" id="PS50198"/>
    </source>
</evidence>
<gene>
    <name evidence="15" type="ORF">HMPREF9156_00734</name>
</gene>
<reference evidence="15 16" key="1">
    <citation type="submission" date="2012-01" db="EMBL/GenBank/DDBJ databases">
        <title>The Genome Sequence of Scardovia wiggsiae F0424.</title>
        <authorList>
            <consortium name="The Broad Institute Genome Sequencing Platform"/>
            <person name="Earl A."/>
            <person name="Ward D."/>
            <person name="Feldgarden M."/>
            <person name="Gevers D."/>
            <person name="Izard J."/>
            <person name="Ganesan A."/>
            <person name="Baranova O.V."/>
            <person name="Blanton J.M."/>
            <person name="Tanner A.C."/>
            <person name="Mathney J."/>
            <person name="Dewhirst F.E."/>
            <person name="Young S.K."/>
            <person name="Zeng Q."/>
            <person name="Gargeya S."/>
            <person name="Fitzgerald M."/>
            <person name="Haas B."/>
            <person name="Abouelleil A."/>
            <person name="Alvarado L."/>
            <person name="Arachchi H.M."/>
            <person name="Berlin A."/>
            <person name="Chapman S.B."/>
            <person name="Gearin G."/>
            <person name="Goldberg J."/>
            <person name="Griggs A."/>
            <person name="Gujja S."/>
            <person name="Hansen M."/>
            <person name="Heiman D."/>
            <person name="Howarth C."/>
            <person name="Larimer J."/>
            <person name="Lui A."/>
            <person name="MacDonald P.J.P."/>
            <person name="McCowen C."/>
            <person name="Montmayeur A."/>
            <person name="Murphy C."/>
            <person name="Neiman D."/>
            <person name="Pearson M."/>
            <person name="Priest M."/>
            <person name="Roberts A."/>
            <person name="Saif S."/>
            <person name="Shea T."/>
            <person name="Sisk P."/>
            <person name="Stolte C."/>
            <person name="Sykes S."/>
            <person name="Wortman J."/>
            <person name="Nusbaum C."/>
            <person name="Birren B."/>
        </authorList>
    </citation>
    <scope>NUCLEOTIDE SEQUENCE [LARGE SCALE GENOMIC DNA]</scope>
    <source>
        <strain evidence="15 16">F0424</strain>
    </source>
</reference>
<dbReference type="SUPFAM" id="SSF109998">
    <property type="entry name" value="Triger factor/SurA peptide-binding domain-like"/>
    <property type="match status" value="1"/>
</dbReference>
<accession>J0WZ40</accession>